<dbReference type="EMBL" id="JAVDVW010000001">
    <property type="protein sequence ID" value="MDR7098501.1"/>
    <property type="molecule type" value="Genomic_DNA"/>
</dbReference>
<dbReference type="Pfam" id="PF00126">
    <property type="entry name" value="HTH_1"/>
    <property type="match status" value="1"/>
</dbReference>
<keyword evidence="2" id="KW-0805">Transcription regulation</keyword>
<dbReference type="PROSITE" id="PS50931">
    <property type="entry name" value="HTH_LYSR"/>
    <property type="match status" value="1"/>
</dbReference>
<evidence type="ECO:0000256" key="4">
    <source>
        <dbReference type="ARBA" id="ARBA00023163"/>
    </source>
</evidence>
<gene>
    <name evidence="6" type="ORF">J2X04_000848</name>
</gene>
<dbReference type="Gene3D" id="3.40.190.290">
    <property type="match status" value="1"/>
</dbReference>
<sequence>MTALTAAVEAGSLSAAARSLGVPLATMSRKVAELEKHLGTQVLLRGSRKLSLTEAGAGYVAACRRILEDIAEAERVVSGEYAAPTGELVVSVSHVFGRTHVLPIVCDFLRAFPDIRVRFQQTDYSVNLVEEQVDVAARLGAPKDGGLVAVPVGHVRRTMCASSEYLALHGVPRSITDLADHHCIVLESLGSTGRWDFAHGWLDYDGPVRSRIAVNTAEASLGAALQGLGIGYLLSYQTKDAIASGRLQYVLDEFRSAPSPVNLMYAPRKPLPLKIRAFIDFAAPRLRTLLTD</sequence>
<keyword evidence="4" id="KW-0804">Transcription</keyword>
<keyword evidence="3 6" id="KW-0238">DNA-binding</keyword>
<dbReference type="InterPro" id="IPR036388">
    <property type="entry name" value="WH-like_DNA-bd_sf"/>
</dbReference>
<accession>A0ABU1VLZ4</accession>
<reference evidence="6 7" key="1">
    <citation type="submission" date="2023-07" db="EMBL/GenBank/DDBJ databases">
        <title>Sorghum-associated microbial communities from plants grown in Nebraska, USA.</title>
        <authorList>
            <person name="Schachtman D."/>
        </authorList>
    </citation>
    <scope>NUCLEOTIDE SEQUENCE [LARGE SCALE GENOMIC DNA]</scope>
    <source>
        <strain evidence="6 7">BE187</strain>
    </source>
</reference>
<keyword evidence="7" id="KW-1185">Reference proteome</keyword>
<dbReference type="PANTHER" id="PTHR30537">
    <property type="entry name" value="HTH-TYPE TRANSCRIPTIONAL REGULATOR"/>
    <property type="match status" value="1"/>
</dbReference>
<dbReference type="RefSeq" id="WP_310052460.1">
    <property type="nucleotide sequence ID" value="NZ_JAVDVW010000001.1"/>
</dbReference>
<evidence type="ECO:0000256" key="3">
    <source>
        <dbReference type="ARBA" id="ARBA00023125"/>
    </source>
</evidence>
<dbReference type="InterPro" id="IPR000847">
    <property type="entry name" value="LysR_HTH_N"/>
</dbReference>
<comment type="similarity">
    <text evidence="1">Belongs to the LysR transcriptional regulatory family.</text>
</comment>
<dbReference type="Pfam" id="PF03466">
    <property type="entry name" value="LysR_substrate"/>
    <property type="match status" value="1"/>
</dbReference>
<feature type="domain" description="HTH lysR-type" evidence="5">
    <location>
        <begin position="1"/>
        <end position="53"/>
    </location>
</feature>
<proteinExistence type="inferred from homology"/>
<evidence type="ECO:0000256" key="2">
    <source>
        <dbReference type="ARBA" id="ARBA00023015"/>
    </source>
</evidence>
<dbReference type="SUPFAM" id="SSF46785">
    <property type="entry name" value="Winged helix' DNA-binding domain"/>
    <property type="match status" value="1"/>
</dbReference>
<evidence type="ECO:0000256" key="1">
    <source>
        <dbReference type="ARBA" id="ARBA00009437"/>
    </source>
</evidence>
<dbReference type="SUPFAM" id="SSF53850">
    <property type="entry name" value="Periplasmic binding protein-like II"/>
    <property type="match status" value="1"/>
</dbReference>
<dbReference type="GO" id="GO:0003677">
    <property type="term" value="F:DNA binding"/>
    <property type="evidence" value="ECO:0007669"/>
    <property type="project" value="UniProtKB-KW"/>
</dbReference>
<evidence type="ECO:0000313" key="6">
    <source>
        <dbReference type="EMBL" id="MDR7098501.1"/>
    </source>
</evidence>
<organism evidence="6 7">
    <name type="scientific">Agrilutibacter niabensis</name>
    <dbReference type="NCBI Taxonomy" id="380628"/>
    <lineage>
        <taxon>Bacteria</taxon>
        <taxon>Pseudomonadati</taxon>
        <taxon>Pseudomonadota</taxon>
        <taxon>Gammaproteobacteria</taxon>
        <taxon>Lysobacterales</taxon>
        <taxon>Lysobacteraceae</taxon>
        <taxon>Agrilutibacter</taxon>
    </lineage>
</organism>
<protein>
    <submittedName>
        <fullName evidence="6">DNA-binding transcriptional LysR family regulator</fullName>
    </submittedName>
</protein>
<name>A0ABU1VLZ4_9GAMM</name>
<dbReference type="InterPro" id="IPR058163">
    <property type="entry name" value="LysR-type_TF_proteobact-type"/>
</dbReference>
<dbReference type="PANTHER" id="PTHR30537:SF5">
    <property type="entry name" value="HTH-TYPE TRANSCRIPTIONAL ACTIVATOR TTDR-RELATED"/>
    <property type="match status" value="1"/>
</dbReference>
<evidence type="ECO:0000259" key="5">
    <source>
        <dbReference type="PROSITE" id="PS50931"/>
    </source>
</evidence>
<dbReference type="Proteomes" id="UP001267878">
    <property type="component" value="Unassembled WGS sequence"/>
</dbReference>
<comment type="caution">
    <text evidence="6">The sequence shown here is derived from an EMBL/GenBank/DDBJ whole genome shotgun (WGS) entry which is preliminary data.</text>
</comment>
<dbReference type="Gene3D" id="1.10.10.10">
    <property type="entry name" value="Winged helix-like DNA-binding domain superfamily/Winged helix DNA-binding domain"/>
    <property type="match status" value="1"/>
</dbReference>
<dbReference type="InterPro" id="IPR005119">
    <property type="entry name" value="LysR_subst-bd"/>
</dbReference>
<dbReference type="InterPro" id="IPR036390">
    <property type="entry name" value="WH_DNA-bd_sf"/>
</dbReference>
<evidence type="ECO:0000313" key="7">
    <source>
        <dbReference type="Proteomes" id="UP001267878"/>
    </source>
</evidence>